<organism evidence="1 2">
    <name type="scientific">Punica granatum</name>
    <name type="common">Pomegranate</name>
    <dbReference type="NCBI Taxonomy" id="22663"/>
    <lineage>
        <taxon>Eukaryota</taxon>
        <taxon>Viridiplantae</taxon>
        <taxon>Streptophyta</taxon>
        <taxon>Embryophyta</taxon>
        <taxon>Tracheophyta</taxon>
        <taxon>Spermatophyta</taxon>
        <taxon>Magnoliopsida</taxon>
        <taxon>eudicotyledons</taxon>
        <taxon>Gunneridae</taxon>
        <taxon>Pentapetalae</taxon>
        <taxon>rosids</taxon>
        <taxon>malvids</taxon>
        <taxon>Myrtales</taxon>
        <taxon>Lythraceae</taxon>
        <taxon>Punica</taxon>
    </lineage>
</organism>
<dbReference type="Proteomes" id="UP000233551">
    <property type="component" value="Unassembled WGS sequence"/>
</dbReference>
<protein>
    <submittedName>
        <fullName evidence="1">Uncharacterized protein</fullName>
    </submittedName>
</protein>
<keyword evidence="2" id="KW-1185">Reference proteome</keyword>
<sequence>MASRPAIRWIIGAGGVGAVVSTSRSSLASTGFENPTALELVVAGDLARVVGAPAGQKLTRTHTKPFQDSFPFLFLGSLGQQQRAPAPAPPPCVLPLTGAPPNSLEWLHCHHPSYPHLPPPNTAVGVHRDMAEANCYSLEDHCCLCCI</sequence>
<gene>
    <name evidence="1" type="ORF">CRG98_022475</name>
</gene>
<reference evidence="1 2" key="1">
    <citation type="submission" date="2017-11" db="EMBL/GenBank/DDBJ databases">
        <title>De-novo sequencing of pomegranate (Punica granatum L.) genome.</title>
        <authorList>
            <person name="Akparov Z."/>
            <person name="Amiraslanov A."/>
            <person name="Hajiyeva S."/>
            <person name="Abbasov M."/>
            <person name="Kaur K."/>
            <person name="Hamwieh A."/>
            <person name="Solovyev V."/>
            <person name="Salamov A."/>
            <person name="Braich B."/>
            <person name="Kosarev P."/>
            <person name="Mahmoud A."/>
            <person name="Hajiyev E."/>
            <person name="Babayeva S."/>
            <person name="Izzatullayeva V."/>
            <person name="Mammadov A."/>
            <person name="Mammadov A."/>
            <person name="Sharifova S."/>
            <person name="Ojaghi J."/>
            <person name="Eynullazada K."/>
            <person name="Bayramov B."/>
            <person name="Abdulazimova A."/>
            <person name="Shahmuradov I."/>
        </authorList>
    </citation>
    <scope>NUCLEOTIDE SEQUENCE [LARGE SCALE GENOMIC DNA]</scope>
    <source>
        <strain evidence="2">cv. AG2017</strain>
        <tissue evidence="1">Leaf</tissue>
    </source>
</reference>
<comment type="caution">
    <text evidence="1">The sequence shown here is derived from an EMBL/GenBank/DDBJ whole genome shotgun (WGS) entry which is preliminary data.</text>
</comment>
<evidence type="ECO:0000313" key="1">
    <source>
        <dbReference type="EMBL" id="PKI57185.1"/>
    </source>
</evidence>
<name>A0A2I0JLK0_PUNGR</name>
<evidence type="ECO:0000313" key="2">
    <source>
        <dbReference type="Proteomes" id="UP000233551"/>
    </source>
</evidence>
<proteinExistence type="predicted"/>
<dbReference type="EMBL" id="PGOL01001531">
    <property type="protein sequence ID" value="PKI57185.1"/>
    <property type="molecule type" value="Genomic_DNA"/>
</dbReference>
<accession>A0A2I0JLK0</accession>
<dbReference type="AlphaFoldDB" id="A0A2I0JLK0"/>